<feature type="domain" description="Dof-type" evidence="11">
    <location>
        <begin position="43"/>
        <end position="97"/>
    </location>
</feature>
<evidence type="ECO:0000256" key="9">
    <source>
        <dbReference type="RuleBase" id="RU369094"/>
    </source>
</evidence>
<dbReference type="Proteomes" id="UP001443914">
    <property type="component" value="Unassembled WGS sequence"/>
</dbReference>
<evidence type="ECO:0000259" key="11">
    <source>
        <dbReference type="PROSITE" id="PS50884"/>
    </source>
</evidence>
<evidence type="ECO:0000256" key="6">
    <source>
        <dbReference type="ARBA" id="ARBA00023163"/>
    </source>
</evidence>
<dbReference type="PANTHER" id="PTHR31992">
    <property type="entry name" value="DOF ZINC FINGER PROTEIN DOF1.4-RELATED"/>
    <property type="match status" value="1"/>
</dbReference>
<comment type="subcellular location">
    <subcellularLocation>
        <location evidence="8 9">Nucleus</location>
    </subcellularLocation>
</comment>
<dbReference type="PANTHER" id="PTHR31992:SF97">
    <property type="entry name" value="DOF ZINC FINGER PROTEIN"/>
    <property type="match status" value="1"/>
</dbReference>
<dbReference type="AlphaFoldDB" id="A0AAW1KCD5"/>
<dbReference type="EMBL" id="JBDFQZ010000006">
    <property type="protein sequence ID" value="KAK9714723.1"/>
    <property type="molecule type" value="Genomic_DNA"/>
</dbReference>
<keyword evidence="6 9" id="KW-0804">Transcription</keyword>
<feature type="region of interest" description="Disordered" evidence="10">
    <location>
        <begin position="248"/>
        <end position="284"/>
    </location>
</feature>
<protein>
    <recommendedName>
        <fullName evidence="9">Dof zinc finger protein</fullName>
    </recommendedName>
</protein>
<evidence type="ECO:0000313" key="13">
    <source>
        <dbReference type="Proteomes" id="UP001443914"/>
    </source>
</evidence>
<proteinExistence type="predicted"/>
<keyword evidence="5 8" id="KW-0238">DNA-binding</keyword>
<dbReference type="PROSITE" id="PS01361">
    <property type="entry name" value="ZF_DOF_1"/>
    <property type="match status" value="1"/>
</dbReference>
<keyword evidence="4 9" id="KW-0805">Transcription regulation</keyword>
<dbReference type="GO" id="GO:0008270">
    <property type="term" value="F:zinc ion binding"/>
    <property type="evidence" value="ECO:0007669"/>
    <property type="project" value="UniProtKB-KW"/>
</dbReference>
<evidence type="ECO:0000256" key="2">
    <source>
        <dbReference type="ARBA" id="ARBA00022771"/>
    </source>
</evidence>
<evidence type="ECO:0000256" key="1">
    <source>
        <dbReference type="ARBA" id="ARBA00022723"/>
    </source>
</evidence>
<organism evidence="12 13">
    <name type="scientific">Saponaria officinalis</name>
    <name type="common">Common soapwort</name>
    <name type="synonym">Lychnis saponaria</name>
    <dbReference type="NCBI Taxonomy" id="3572"/>
    <lineage>
        <taxon>Eukaryota</taxon>
        <taxon>Viridiplantae</taxon>
        <taxon>Streptophyta</taxon>
        <taxon>Embryophyta</taxon>
        <taxon>Tracheophyta</taxon>
        <taxon>Spermatophyta</taxon>
        <taxon>Magnoliopsida</taxon>
        <taxon>eudicotyledons</taxon>
        <taxon>Gunneridae</taxon>
        <taxon>Pentapetalae</taxon>
        <taxon>Caryophyllales</taxon>
        <taxon>Caryophyllaceae</taxon>
        <taxon>Caryophylleae</taxon>
        <taxon>Saponaria</taxon>
    </lineage>
</organism>
<evidence type="ECO:0000256" key="8">
    <source>
        <dbReference type="PROSITE-ProRule" id="PRU00071"/>
    </source>
</evidence>
<evidence type="ECO:0000256" key="3">
    <source>
        <dbReference type="ARBA" id="ARBA00022833"/>
    </source>
</evidence>
<evidence type="ECO:0000256" key="10">
    <source>
        <dbReference type="SAM" id="MobiDB-lite"/>
    </source>
</evidence>
<dbReference type="InterPro" id="IPR045174">
    <property type="entry name" value="Dof"/>
</dbReference>
<name>A0AAW1KCD5_SAPOF</name>
<dbReference type="GO" id="GO:0005634">
    <property type="term" value="C:nucleus"/>
    <property type="evidence" value="ECO:0007669"/>
    <property type="project" value="UniProtKB-SubCell"/>
</dbReference>
<comment type="function">
    <text evidence="9">Transcription factor that binds specifically to a 5'-AA[AG]G-3' consensus core sequence.</text>
</comment>
<keyword evidence="2 8" id="KW-0863">Zinc-finger</keyword>
<evidence type="ECO:0000256" key="7">
    <source>
        <dbReference type="ARBA" id="ARBA00023242"/>
    </source>
</evidence>
<keyword evidence="13" id="KW-1185">Reference proteome</keyword>
<evidence type="ECO:0000256" key="5">
    <source>
        <dbReference type="ARBA" id="ARBA00023125"/>
    </source>
</evidence>
<keyword evidence="3 9" id="KW-0862">Zinc</keyword>
<evidence type="ECO:0000313" key="12">
    <source>
        <dbReference type="EMBL" id="KAK9714723.1"/>
    </source>
</evidence>
<accession>A0AAW1KCD5</accession>
<reference evidence="12" key="1">
    <citation type="submission" date="2024-03" db="EMBL/GenBank/DDBJ databases">
        <title>WGS assembly of Saponaria officinalis var. Norfolk2.</title>
        <authorList>
            <person name="Jenkins J."/>
            <person name="Shu S."/>
            <person name="Grimwood J."/>
            <person name="Barry K."/>
            <person name="Goodstein D."/>
            <person name="Schmutz J."/>
            <person name="Leebens-Mack J."/>
            <person name="Osbourn A."/>
        </authorList>
    </citation>
    <scope>NUCLEOTIDE SEQUENCE [LARGE SCALE GENOMIC DNA]</scope>
    <source>
        <strain evidence="12">JIC</strain>
    </source>
</reference>
<dbReference type="PROSITE" id="PS50884">
    <property type="entry name" value="ZF_DOF_2"/>
    <property type="match status" value="1"/>
</dbReference>
<keyword evidence="1 9" id="KW-0479">Metal-binding</keyword>
<dbReference type="Pfam" id="PF02701">
    <property type="entry name" value="Zn_ribbon_Dof"/>
    <property type="match status" value="1"/>
</dbReference>
<gene>
    <name evidence="12" type="ORF">RND81_06G114800</name>
</gene>
<feature type="compositionally biased region" description="Low complexity" evidence="10">
    <location>
        <begin position="261"/>
        <end position="282"/>
    </location>
</feature>
<comment type="caution">
    <text evidence="12">The sequence shown here is derived from an EMBL/GenBank/DDBJ whole genome shotgun (WGS) entry which is preliminary data.</text>
</comment>
<dbReference type="GO" id="GO:0003700">
    <property type="term" value="F:DNA-binding transcription factor activity"/>
    <property type="evidence" value="ECO:0007669"/>
    <property type="project" value="UniProtKB-UniRule"/>
</dbReference>
<evidence type="ECO:0000256" key="4">
    <source>
        <dbReference type="ARBA" id="ARBA00023015"/>
    </source>
</evidence>
<keyword evidence="7 8" id="KW-0539">Nucleus</keyword>
<sequence>MGLSSKQVSSDWNKDLLEGAQKTIEFPKTTSSIEQQQQQHEQLKCPRCESTNTKFCYYNNYNKTQPRHFCKACKRHWTKGGTLRNVPVGGGRKNKRLKISKTISKTTTSSPAALINGTITHNNMGLQPHNTRVSTPIVGQFISNDIIEEKNIISNKTSFYPCSLLQESSITFNNKGLLLNDGIFLPSTTVTTATTNMSSLGHYDEEIQAQYSNLGCFENNPCSISSTITSIHSPILYNFTDGDLTTNNGDSSLNDHQFNQHSTTTTTTTTTRTTSRNNNHNNDVMEMSSNWGWDDFDKFVSVDEADLTIPWDDDSYIKP</sequence>
<dbReference type="InterPro" id="IPR003851">
    <property type="entry name" value="Znf_Dof"/>
</dbReference>
<feature type="compositionally biased region" description="Polar residues" evidence="10">
    <location>
        <begin position="248"/>
        <end position="260"/>
    </location>
</feature>
<dbReference type="GO" id="GO:0003677">
    <property type="term" value="F:DNA binding"/>
    <property type="evidence" value="ECO:0007669"/>
    <property type="project" value="UniProtKB-UniRule"/>
</dbReference>